<evidence type="ECO:0000256" key="4">
    <source>
        <dbReference type="ARBA" id="ARBA00022989"/>
    </source>
</evidence>
<gene>
    <name evidence="7" type="ORF">H9Q79_00310</name>
</gene>
<dbReference type="RefSeq" id="WP_249328943.1">
    <property type="nucleotide sequence ID" value="NZ_CP060635.1"/>
</dbReference>
<keyword evidence="2" id="KW-1003">Cell membrane</keyword>
<sequence length="472" mass="53870">MKNFSSKAIKASMFYMVGNLFDKAIAFITIPIFTRMLSTSEYGILNTYTSWVSIFAIIVGLSLGQTLRSAYYEKKGELESYLSSIYTLAIIDFVITVFVALIISLFFDFQITRFMLVLCVSQSFMQFVRDTYAMKLMMAMNYVKRTLVLAVPNILVAILSIVFIWFMDNDKYMGRIYAYVLVYAFITLICLISQFYKGKVLVNKSYWKYGLSLSLPLILHSISCVILSNSDRIMITKFTNASETGIYSLIYNMSMMTTVITSSFENVWIPWFSEKMNVGELKSINHAVFPYIFGTSALVAGVMFVCPEALMVLAPKTYWGGKYMIPPLMCAVFITFLYTISVNLEYYKKSTKTIAKNTMIAASTNIVLNFIFIPQFGAVAAAYTTLASYIISFVLHYIDGKHLNKELFPIKSYVLPLVMVTACVGIYYLFIDLLIVRWIAAVAYFVLVVLVLWRKNMLPKEVTDKIRFRKGE</sequence>
<feature type="transmembrane region" description="Helical" evidence="6">
    <location>
        <begin position="323"/>
        <end position="342"/>
    </location>
</feature>
<name>A0A7G9GDB6_9FIRM</name>
<evidence type="ECO:0000256" key="2">
    <source>
        <dbReference type="ARBA" id="ARBA00022475"/>
    </source>
</evidence>
<comment type="subcellular location">
    <subcellularLocation>
        <location evidence="1">Cell membrane</location>
        <topology evidence="1">Multi-pass membrane protein</topology>
    </subcellularLocation>
</comment>
<proteinExistence type="predicted"/>
<evidence type="ECO:0000256" key="6">
    <source>
        <dbReference type="SAM" id="Phobius"/>
    </source>
</evidence>
<protein>
    <submittedName>
        <fullName evidence="7">Oligosaccharide flippase family protein</fullName>
    </submittedName>
</protein>
<evidence type="ECO:0000313" key="8">
    <source>
        <dbReference type="Proteomes" id="UP000515860"/>
    </source>
</evidence>
<feature type="transmembrane region" description="Helical" evidence="6">
    <location>
        <begin position="12"/>
        <end position="33"/>
    </location>
</feature>
<feature type="transmembrane region" description="Helical" evidence="6">
    <location>
        <begin position="209"/>
        <end position="229"/>
    </location>
</feature>
<evidence type="ECO:0000256" key="3">
    <source>
        <dbReference type="ARBA" id="ARBA00022692"/>
    </source>
</evidence>
<keyword evidence="4 6" id="KW-1133">Transmembrane helix</keyword>
<feature type="transmembrane region" description="Helical" evidence="6">
    <location>
        <begin position="435"/>
        <end position="453"/>
    </location>
</feature>
<evidence type="ECO:0000256" key="1">
    <source>
        <dbReference type="ARBA" id="ARBA00004651"/>
    </source>
</evidence>
<dbReference type="EMBL" id="CP060635">
    <property type="protein sequence ID" value="QNM08798.1"/>
    <property type="molecule type" value="Genomic_DNA"/>
</dbReference>
<reference evidence="7 8" key="1">
    <citation type="submission" date="2020-08" db="EMBL/GenBank/DDBJ databases">
        <authorList>
            <person name="Liu C."/>
            <person name="Sun Q."/>
        </authorList>
    </citation>
    <scope>NUCLEOTIDE SEQUENCE [LARGE SCALE GENOMIC DNA]</scope>
    <source>
        <strain evidence="7 8">NSJ-29</strain>
    </source>
</reference>
<dbReference type="InterPro" id="IPR002797">
    <property type="entry name" value="Polysacc_synth"/>
</dbReference>
<keyword evidence="3 6" id="KW-0812">Transmembrane</keyword>
<accession>A0A7G9GDB6</accession>
<feature type="transmembrane region" description="Helical" evidence="6">
    <location>
        <begin position="288"/>
        <end position="311"/>
    </location>
</feature>
<feature type="transmembrane region" description="Helical" evidence="6">
    <location>
        <begin position="249"/>
        <end position="268"/>
    </location>
</feature>
<feature type="transmembrane region" description="Helical" evidence="6">
    <location>
        <begin position="85"/>
        <end position="107"/>
    </location>
</feature>
<dbReference type="AlphaFoldDB" id="A0A7G9GDB6"/>
<dbReference type="GO" id="GO:0005886">
    <property type="term" value="C:plasma membrane"/>
    <property type="evidence" value="ECO:0007669"/>
    <property type="project" value="UniProtKB-SubCell"/>
</dbReference>
<feature type="transmembrane region" description="Helical" evidence="6">
    <location>
        <begin position="146"/>
        <end position="166"/>
    </location>
</feature>
<feature type="transmembrane region" description="Helical" evidence="6">
    <location>
        <begin position="379"/>
        <end position="398"/>
    </location>
</feature>
<feature type="transmembrane region" description="Helical" evidence="6">
    <location>
        <begin position="410"/>
        <end position="429"/>
    </location>
</feature>
<feature type="transmembrane region" description="Helical" evidence="6">
    <location>
        <begin position="178"/>
        <end position="197"/>
    </location>
</feature>
<dbReference type="KEGG" id="whj:H9Q79_00310"/>
<dbReference type="Proteomes" id="UP000515860">
    <property type="component" value="Chromosome"/>
</dbReference>
<evidence type="ECO:0000256" key="5">
    <source>
        <dbReference type="ARBA" id="ARBA00023136"/>
    </source>
</evidence>
<organism evidence="7 8">
    <name type="scientific">Wansuia hejianensis</name>
    <dbReference type="NCBI Taxonomy" id="2763667"/>
    <lineage>
        <taxon>Bacteria</taxon>
        <taxon>Bacillati</taxon>
        <taxon>Bacillota</taxon>
        <taxon>Clostridia</taxon>
        <taxon>Lachnospirales</taxon>
        <taxon>Lachnospiraceae</taxon>
        <taxon>Wansuia</taxon>
    </lineage>
</organism>
<evidence type="ECO:0000313" key="7">
    <source>
        <dbReference type="EMBL" id="QNM08798.1"/>
    </source>
</evidence>
<dbReference type="Pfam" id="PF01943">
    <property type="entry name" value="Polysacc_synt"/>
    <property type="match status" value="1"/>
</dbReference>
<dbReference type="PANTHER" id="PTHR30250:SF11">
    <property type="entry name" value="O-ANTIGEN TRANSPORTER-RELATED"/>
    <property type="match status" value="1"/>
</dbReference>
<keyword evidence="5 6" id="KW-0472">Membrane</keyword>
<dbReference type="InterPro" id="IPR050833">
    <property type="entry name" value="Poly_Biosynth_Transport"/>
</dbReference>
<feature type="transmembrane region" description="Helical" evidence="6">
    <location>
        <begin position="45"/>
        <end position="64"/>
    </location>
</feature>
<dbReference type="PANTHER" id="PTHR30250">
    <property type="entry name" value="PST FAMILY PREDICTED COLANIC ACID TRANSPORTER"/>
    <property type="match status" value="1"/>
</dbReference>
<keyword evidence="8" id="KW-1185">Reference proteome</keyword>